<keyword evidence="4" id="KW-1185">Reference proteome</keyword>
<keyword evidence="3" id="KW-0645">Protease</keyword>
<dbReference type="PANTHER" id="PTHR43019:SF23">
    <property type="entry name" value="PROTEASE DO-LIKE 5, CHLOROPLASTIC"/>
    <property type="match status" value="1"/>
</dbReference>
<dbReference type="SUPFAM" id="SSF50494">
    <property type="entry name" value="Trypsin-like serine proteases"/>
    <property type="match status" value="1"/>
</dbReference>
<evidence type="ECO:0000313" key="4">
    <source>
        <dbReference type="Proteomes" id="UP001597218"/>
    </source>
</evidence>
<keyword evidence="1" id="KW-0720">Serine protease</keyword>
<comment type="caution">
    <text evidence="3">The sequence shown here is derived from an EMBL/GenBank/DDBJ whole genome shotgun (WGS) entry which is preliminary data.</text>
</comment>
<dbReference type="InterPro" id="IPR001940">
    <property type="entry name" value="Peptidase_S1C"/>
</dbReference>
<evidence type="ECO:0000313" key="3">
    <source>
        <dbReference type="EMBL" id="MFD1928044.1"/>
    </source>
</evidence>
<dbReference type="EMBL" id="JBHUGI010000024">
    <property type="protein sequence ID" value="MFD1928044.1"/>
    <property type="molecule type" value="Genomic_DNA"/>
</dbReference>
<dbReference type="EC" id="3.4.21.-" evidence="3"/>
<evidence type="ECO:0000256" key="2">
    <source>
        <dbReference type="SAM" id="Phobius"/>
    </source>
</evidence>
<dbReference type="Proteomes" id="UP001597218">
    <property type="component" value="Unassembled WGS sequence"/>
</dbReference>
<name>A0ABW4SFC1_9BACL</name>
<feature type="transmembrane region" description="Helical" evidence="2">
    <location>
        <begin position="56"/>
        <end position="77"/>
    </location>
</feature>
<dbReference type="GO" id="GO:0006508">
    <property type="term" value="P:proteolysis"/>
    <property type="evidence" value="ECO:0007669"/>
    <property type="project" value="UniProtKB-KW"/>
</dbReference>
<gene>
    <name evidence="3" type="ORF">ACFSFY_08235</name>
</gene>
<proteinExistence type="predicted"/>
<dbReference type="InterPro" id="IPR043504">
    <property type="entry name" value="Peptidase_S1_PA_chymotrypsin"/>
</dbReference>
<dbReference type="Pfam" id="PF13365">
    <property type="entry name" value="Trypsin_2"/>
    <property type="match status" value="1"/>
</dbReference>
<dbReference type="Gene3D" id="2.40.10.10">
    <property type="entry name" value="Trypsin-like serine proteases"/>
    <property type="match status" value="2"/>
</dbReference>
<dbReference type="PRINTS" id="PR00834">
    <property type="entry name" value="PROTEASES2C"/>
</dbReference>
<dbReference type="PANTHER" id="PTHR43019">
    <property type="entry name" value="SERINE ENDOPROTEASE DEGS"/>
    <property type="match status" value="1"/>
</dbReference>
<accession>A0ABW4SFC1</accession>
<sequence>MKESLDDKHNGHDNEFYEDIDEEEMHELVWEAQREALLKAAQEKEQQKTKRKFPKWIFWLMAIVLGVNTFSIIFEIYSIPAIDFLRTSAELSSDEKIALYKKSVVVISTEDSKGTGFSISSDGTILTNYHVIEGNETVSVYFPDDGRYSAKVIEEYPSIDLAVLKVDSKNLPFLKLSEEKSFIQNEPIQFIGNPLRFHGIANEGTIIEPIQLKDWEEEVIMIKAPVYRGNSGSPILNENGLVIGIIFATLNHEDFGKVGLFIPIDYYLRTLNSSAE</sequence>
<keyword evidence="2" id="KW-0812">Transmembrane</keyword>
<keyword evidence="3" id="KW-0378">Hydrolase</keyword>
<keyword evidence="2" id="KW-1133">Transmembrane helix</keyword>
<dbReference type="GO" id="GO:0008233">
    <property type="term" value="F:peptidase activity"/>
    <property type="evidence" value="ECO:0007669"/>
    <property type="project" value="UniProtKB-KW"/>
</dbReference>
<evidence type="ECO:0000256" key="1">
    <source>
        <dbReference type="ARBA" id="ARBA00022825"/>
    </source>
</evidence>
<dbReference type="RefSeq" id="WP_381537049.1">
    <property type="nucleotide sequence ID" value="NZ_JBHUGI010000024.1"/>
</dbReference>
<reference evidence="4" key="1">
    <citation type="journal article" date="2019" name="Int. J. Syst. Evol. Microbiol.">
        <title>The Global Catalogue of Microorganisms (GCM) 10K type strain sequencing project: providing services to taxonomists for standard genome sequencing and annotation.</title>
        <authorList>
            <consortium name="The Broad Institute Genomics Platform"/>
            <consortium name="The Broad Institute Genome Sequencing Center for Infectious Disease"/>
            <person name="Wu L."/>
            <person name="Ma J."/>
        </authorList>
    </citation>
    <scope>NUCLEOTIDE SEQUENCE [LARGE SCALE GENOMIC DNA]</scope>
    <source>
        <strain evidence="4">CGMCC 4.7177</strain>
    </source>
</reference>
<dbReference type="InterPro" id="IPR009003">
    <property type="entry name" value="Peptidase_S1_PA"/>
</dbReference>
<protein>
    <submittedName>
        <fullName evidence="3">S1C family serine protease</fullName>
        <ecNumber evidence="3">3.4.21.-</ecNumber>
    </submittedName>
</protein>
<organism evidence="3 4">
    <name type="scientific">Sporosarcina siberiensis</name>
    <dbReference type="NCBI Taxonomy" id="1365606"/>
    <lineage>
        <taxon>Bacteria</taxon>
        <taxon>Bacillati</taxon>
        <taxon>Bacillota</taxon>
        <taxon>Bacilli</taxon>
        <taxon>Bacillales</taxon>
        <taxon>Caryophanaceae</taxon>
        <taxon>Sporosarcina</taxon>
    </lineage>
</organism>
<keyword evidence="2" id="KW-0472">Membrane</keyword>